<comment type="caution">
    <text evidence="5">The sequence shown here is derived from an EMBL/GenBank/DDBJ whole genome shotgun (WGS) entry which is preliminary data.</text>
</comment>
<evidence type="ECO:0000313" key="5">
    <source>
        <dbReference type="EMBL" id="KYD07597.1"/>
    </source>
</evidence>
<dbReference type="Gene3D" id="1.10.10.10">
    <property type="entry name" value="Winged helix-like DNA-binding domain superfamily/Winged helix DNA-binding domain"/>
    <property type="match status" value="1"/>
</dbReference>
<keyword evidence="1" id="KW-0805">Transcription regulation</keyword>
<dbReference type="PANTHER" id="PTHR42756:SF1">
    <property type="entry name" value="TRANSCRIPTIONAL REPRESSOR OF EMRAB OPERON"/>
    <property type="match status" value="1"/>
</dbReference>
<accession>A0A150L5L6</accession>
<dbReference type="GO" id="GO:0003677">
    <property type="term" value="F:DNA binding"/>
    <property type="evidence" value="ECO:0007669"/>
    <property type="project" value="UniProtKB-KW"/>
</dbReference>
<dbReference type="PANTHER" id="PTHR42756">
    <property type="entry name" value="TRANSCRIPTIONAL REGULATOR, MARR"/>
    <property type="match status" value="1"/>
</dbReference>
<organism evidence="5 6">
    <name type="scientific">Caldibacillus debilis</name>
    <dbReference type="NCBI Taxonomy" id="301148"/>
    <lineage>
        <taxon>Bacteria</taxon>
        <taxon>Bacillati</taxon>
        <taxon>Bacillota</taxon>
        <taxon>Bacilli</taxon>
        <taxon>Bacillales</taxon>
        <taxon>Bacillaceae</taxon>
        <taxon>Caldibacillus</taxon>
    </lineage>
</organism>
<evidence type="ECO:0000256" key="3">
    <source>
        <dbReference type="ARBA" id="ARBA00023163"/>
    </source>
</evidence>
<feature type="domain" description="HTH marR-type" evidence="4">
    <location>
        <begin position="15"/>
        <end position="144"/>
    </location>
</feature>
<dbReference type="RefSeq" id="WP_082798634.1">
    <property type="nucleotide sequence ID" value="NZ_LQYT01000147.1"/>
</dbReference>
<dbReference type="InterPro" id="IPR036388">
    <property type="entry name" value="WH-like_DNA-bd_sf"/>
</dbReference>
<dbReference type="SUPFAM" id="SSF46785">
    <property type="entry name" value="Winged helix' DNA-binding domain"/>
    <property type="match status" value="1"/>
</dbReference>
<dbReference type="InterPro" id="IPR011991">
    <property type="entry name" value="ArsR-like_HTH"/>
</dbReference>
<dbReference type="Pfam" id="PF12802">
    <property type="entry name" value="MarR_2"/>
    <property type="match status" value="1"/>
</dbReference>
<evidence type="ECO:0000256" key="2">
    <source>
        <dbReference type="ARBA" id="ARBA00023125"/>
    </source>
</evidence>
<dbReference type="SMART" id="SM00347">
    <property type="entry name" value="HTH_MARR"/>
    <property type="match status" value="1"/>
</dbReference>
<dbReference type="GO" id="GO:0003700">
    <property type="term" value="F:DNA-binding transcription factor activity"/>
    <property type="evidence" value="ECO:0007669"/>
    <property type="project" value="InterPro"/>
</dbReference>
<dbReference type="EMBL" id="LQYT01000147">
    <property type="protein sequence ID" value="KYD07597.1"/>
    <property type="molecule type" value="Genomic_DNA"/>
</dbReference>
<name>A0A150L5L6_9BACI</name>
<dbReference type="CDD" id="cd00090">
    <property type="entry name" value="HTH_ARSR"/>
    <property type="match status" value="1"/>
</dbReference>
<evidence type="ECO:0000256" key="1">
    <source>
        <dbReference type="ARBA" id="ARBA00023015"/>
    </source>
</evidence>
<protein>
    <recommendedName>
        <fullName evidence="4">HTH marR-type domain-containing protein</fullName>
    </recommendedName>
</protein>
<dbReference type="InterPro" id="IPR036390">
    <property type="entry name" value="WH_DNA-bd_sf"/>
</dbReference>
<evidence type="ECO:0000259" key="4">
    <source>
        <dbReference type="PROSITE" id="PS50995"/>
    </source>
</evidence>
<reference evidence="5 6" key="1">
    <citation type="submission" date="2016-01" db="EMBL/GenBank/DDBJ databases">
        <title>Draft Genome Sequences of Seven Thermophilic Sporeformers Isolated from Foods.</title>
        <authorList>
            <person name="Berendsen E.M."/>
            <person name="Wells-Bennik M.H."/>
            <person name="Krawcyk A.O."/>
            <person name="De Jong A."/>
            <person name="Holsappel S."/>
            <person name="Eijlander R.T."/>
            <person name="Kuipers O.P."/>
        </authorList>
    </citation>
    <scope>NUCLEOTIDE SEQUENCE [LARGE SCALE GENOMIC DNA]</scope>
    <source>
        <strain evidence="5 6">B4135</strain>
    </source>
</reference>
<keyword evidence="2" id="KW-0238">DNA-binding</keyword>
<dbReference type="STRING" id="301148.B4135_4278"/>
<dbReference type="AlphaFoldDB" id="A0A150L5L6"/>
<dbReference type="Proteomes" id="UP000075683">
    <property type="component" value="Unassembled WGS sequence"/>
</dbReference>
<dbReference type="InterPro" id="IPR000835">
    <property type="entry name" value="HTH_MarR-typ"/>
</dbReference>
<proteinExistence type="predicted"/>
<dbReference type="PRINTS" id="PR00598">
    <property type="entry name" value="HTHMARR"/>
</dbReference>
<keyword evidence="3" id="KW-0804">Transcription</keyword>
<gene>
    <name evidence="5" type="ORF">B4135_4278</name>
</gene>
<evidence type="ECO:0000313" key="6">
    <source>
        <dbReference type="Proteomes" id="UP000075683"/>
    </source>
</evidence>
<dbReference type="PROSITE" id="PS50995">
    <property type="entry name" value="HTH_MARR_2"/>
    <property type="match status" value="1"/>
</dbReference>
<sequence length="150" mass="17612">MNGKFPGTTRDERLGILLWYRLSRFYNQSVRLSNQHLKKWGLTLAQFDCLVHIGTNEKICQRDLAEKLLVTKGNIAQILAKMEKAGWIKREKEWRTNYLSLTEKGKKLLEAALPEQERFQAAQFSPLTAEEKKRMLTHLRKLQKQWGGRK</sequence>
<dbReference type="OrthoDB" id="158803at2"/>